<feature type="region of interest" description="Disordered" evidence="1">
    <location>
        <begin position="300"/>
        <end position="330"/>
    </location>
</feature>
<evidence type="ECO:0000313" key="2">
    <source>
        <dbReference type="EMBL" id="CAI3995495.1"/>
    </source>
</evidence>
<feature type="compositionally biased region" description="Basic residues" evidence="1">
    <location>
        <begin position="316"/>
        <end position="327"/>
    </location>
</feature>
<organism evidence="2">
    <name type="scientific">Cladocopium goreaui</name>
    <dbReference type="NCBI Taxonomy" id="2562237"/>
    <lineage>
        <taxon>Eukaryota</taxon>
        <taxon>Sar</taxon>
        <taxon>Alveolata</taxon>
        <taxon>Dinophyceae</taxon>
        <taxon>Suessiales</taxon>
        <taxon>Symbiodiniaceae</taxon>
        <taxon>Cladocopium</taxon>
    </lineage>
</organism>
<evidence type="ECO:0000256" key="1">
    <source>
        <dbReference type="SAM" id="MobiDB-lite"/>
    </source>
</evidence>
<dbReference type="EMBL" id="CAMXCT020002081">
    <property type="protein sequence ID" value="CAL1148870.1"/>
    <property type="molecule type" value="Genomic_DNA"/>
</dbReference>
<dbReference type="OrthoDB" id="409593at2759"/>
<comment type="caution">
    <text evidence="2">The sequence shown here is derived from an EMBL/GenBank/DDBJ whole genome shotgun (WGS) entry which is preliminary data.</text>
</comment>
<feature type="compositionally biased region" description="Basic and acidic residues" evidence="1">
    <location>
        <begin position="392"/>
        <end position="402"/>
    </location>
</feature>
<dbReference type="EMBL" id="CAMXCT030002081">
    <property type="protein sequence ID" value="CAL4782807.1"/>
    <property type="molecule type" value="Genomic_DNA"/>
</dbReference>
<evidence type="ECO:0000313" key="3">
    <source>
        <dbReference type="EMBL" id="CAL4782807.1"/>
    </source>
</evidence>
<keyword evidence="4" id="KW-1185">Reference proteome</keyword>
<sequence>MSLLDSEAAFKKRVIEIGDEMLFQTLDNSGLKTFSGLAFACGTPQSQPDDTAFGTFAAGVFGAPPTLGQLSQLRRLHFEACTIVFATLKSNVAGDLSDGIRKLPPAEKQARAKDQQTRLTGITLSGEMEPSYALVDKCASMRETGSLLWIHPSQCTKREQEVQQTLKEKSQVLKIENMTLKMAADTETFEADHGTELKLMWCFQRRGLAFDQAALISWDKHESCVPAMFQAYSAEPPPSFAKVTMPQLLRADKELFTILAREVETIQPDTVGHRPLDDAIARLKTDPRVTMHLIPLPTKAHSVEASNAAKPDNARPKAKTRPGKRARAATEVKMPDELKGGHSKTVDNKPICWAFNMKDGCSAKTFGNPVRCSKGIHVCEEQPPTQQQTEPRSPRQSDEGLHRAAKQPENLFANLTEGTEWKDFLIVEIFAGTARLSRAFAKRDFRVSSVDHTTKRSTGLITILDLTKEEDLNFLLDFLKAELNVLVYIHLAPPCGTASAARGTPVPGCPPEMQPDVGKLLDKRNAFFKKWTSRAKELSSKEKDLHNSLDPEIAKVFKGKRLLLFEEILTEIGFPDRNLVRDICAGFRITGWLRDSMIFPHRSKPPQYSVEALMRLSKGISRSIFKSVNSEEASVCLGLWWSSFFDDFPTLTASSVADQCKAHVHLLFDLLGLDFARDGDKAGFFGESFKALGLLIDLSEFSAGLVRIGHTESRRQELLSQIEMHLEQNCLKPKDAERLRGRLQWYDTFLFGRIANYSMSMISKRAISCSLSGSLDPPLRRALQFLKERVLVSQPVQLTKAAGKTYFIFTDGAVEPSDDGTSMLASVGGILYNADGVAEAFFSEQVPKLILDMFLKYSSHPIFEVELLAVLVAAHVWAQALTNTYVVIYIDNEAAKSALMKSHSSVLFGNVLTTCFAQIEFEHSLKVWFRRVPSYSNPADKPSRFEIQQLLDADSALVKPSWDQILLLIEMKEQTL</sequence>
<feature type="compositionally biased region" description="Low complexity" evidence="1">
    <location>
        <begin position="381"/>
        <end position="391"/>
    </location>
</feature>
<feature type="region of interest" description="Disordered" evidence="1">
    <location>
        <begin position="381"/>
        <end position="402"/>
    </location>
</feature>
<accession>A0A9P1G2J3</accession>
<dbReference type="Proteomes" id="UP001152797">
    <property type="component" value="Unassembled WGS sequence"/>
</dbReference>
<name>A0A9P1G2J3_9DINO</name>
<reference evidence="2" key="1">
    <citation type="submission" date="2022-10" db="EMBL/GenBank/DDBJ databases">
        <authorList>
            <person name="Chen Y."/>
            <person name="Dougan E. K."/>
            <person name="Chan C."/>
            <person name="Rhodes N."/>
            <person name="Thang M."/>
        </authorList>
    </citation>
    <scope>NUCLEOTIDE SEQUENCE</scope>
</reference>
<reference evidence="3 4" key="2">
    <citation type="submission" date="2024-05" db="EMBL/GenBank/DDBJ databases">
        <authorList>
            <person name="Chen Y."/>
            <person name="Shah S."/>
            <person name="Dougan E. K."/>
            <person name="Thang M."/>
            <person name="Chan C."/>
        </authorList>
    </citation>
    <scope>NUCLEOTIDE SEQUENCE [LARGE SCALE GENOMIC DNA]</scope>
</reference>
<evidence type="ECO:0000313" key="4">
    <source>
        <dbReference type="Proteomes" id="UP001152797"/>
    </source>
</evidence>
<proteinExistence type="predicted"/>
<gene>
    <name evidence="2" type="ORF">C1SCF055_LOCUS22051</name>
</gene>
<dbReference type="AlphaFoldDB" id="A0A9P1G2J3"/>
<protein>
    <submittedName>
        <fullName evidence="2">Uncharacterized protein</fullName>
    </submittedName>
</protein>
<dbReference type="EMBL" id="CAMXCT010002081">
    <property type="protein sequence ID" value="CAI3995495.1"/>
    <property type="molecule type" value="Genomic_DNA"/>
</dbReference>